<evidence type="ECO:0000256" key="4">
    <source>
        <dbReference type="PROSITE-ProRule" id="PRU00354"/>
    </source>
</evidence>
<evidence type="ECO:0000259" key="5">
    <source>
        <dbReference type="PROSITE" id="PS51006"/>
    </source>
</evidence>
<evidence type="ECO:0000313" key="7">
    <source>
        <dbReference type="Proteomes" id="UP000318422"/>
    </source>
</evidence>
<dbReference type="AlphaFoldDB" id="A0A4Y4D145"/>
<comment type="similarity">
    <text evidence="1">Belongs to the spermidine/spermine synthase family.</text>
</comment>
<comment type="caution">
    <text evidence="6">The sequence shown here is derived from an EMBL/GenBank/DDBJ whole genome shotgun (WGS) entry which is preliminary data.</text>
</comment>
<dbReference type="EMBL" id="BJNV01000075">
    <property type="protein sequence ID" value="GEC97303.1"/>
    <property type="molecule type" value="Genomic_DNA"/>
</dbReference>
<reference evidence="6 7" key="1">
    <citation type="submission" date="2019-06" db="EMBL/GenBank/DDBJ databases">
        <title>Whole genome shotgun sequence of Zoogloea ramigera NBRC 15342.</title>
        <authorList>
            <person name="Hosoyama A."/>
            <person name="Uohara A."/>
            <person name="Ohji S."/>
            <person name="Ichikawa N."/>
        </authorList>
    </citation>
    <scope>NUCLEOTIDE SEQUENCE [LARGE SCALE GENOMIC DNA]</scope>
    <source>
        <strain evidence="6 7">NBRC 15342</strain>
    </source>
</reference>
<name>A0A4Y4D145_ZOORA</name>
<proteinExistence type="inferred from homology"/>
<evidence type="ECO:0000256" key="1">
    <source>
        <dbReference type="ARBA" id="ARBA00007867"/>
    </source>
</evidence>
<dbReference type="PROSITE" id="PS51006">
    <property type="entry name" value="PABS_2"/>
    <property type="match status" value="1"/>
</dbReference>
<sequence length="288" mass="31736">MSRSEAAPVLVLPSPFFSDSDTIRLLEPADCDSQAVLRKVVSGEYDRPFVIDDGSTRTLHFSLSLIQSTMSLKEPFALELDYTQAMMSFLLFLARPQQIFMLGLGGGSLAKFCWRHVGSARITVVEIDPDVIAFRDEFELPPDDARLTVIQGDGADHVQALGAAGDKPDVIMMDAFDRHGLSGSVSSVGFYWSVHNALSGRGIMVANLAGDKADRGEHMAMIGEAFDERVLSLSLPDGNDIVLAFKNPAFAPRWREIANQAKALRARTGLDFPKFAQRLERNSRLRYL</sequence>
<organism evidence="6 7">
    <name type="scientific">Zoogloea ramigera</name>
    <dbReference type="NCBI Taxonomy" id="350"/>
    <lineage>
        <taxon>Bacteria</taxon>
        <taxon>Pseudomonadati</taxon>
        <taxon>Pseudomonadota</taxon>
        <taxon>Betaproteobacteria</taxon>
        <taxon>Rhodocyclales</taxon>
        <taxon>Zoogloeaceae</taxon>
        <taxon>Zoogloea</taxon>
    </lineage>
</organism>
<protein>
    <submittedName>
        <fullName evidence="6">Spermidine synthase</fullName>
    </submittedName>
</protein>
<keyword evidence="7" id="KW-1185">Reference proteome</keyword>
<evidence type="ECO:0000256" key="3">
    <source>
        <dbReference type="ARBA" id="ARBA00023115"/>
    </source>
</evidence>
<keyword evidence="3 4" id="KW-0620">Polyamine biosynthesis</keyword>
<dbReference type="Proteomes" id="UP000318422">
    <property type="component" value="Unassembled WGS sequence"/>
</dbReference>
<dbReference type="GO" id="GO:0006596">
    <property type="term" value="P:polyamine biosynthetic process"/>
    <property type="evidence" value="ECO:0007669"/>
    <property type="project" value="UniProtKB-UniRule"/>
</dbReference>
<dbReference type="SUPFAM" id="SSF53335">
    <property type="entry name" value="S-adenosyl-L-methionine-dependent methyltransferases"/>
    <property type="match status" value="1"/>
</dbReference>
<dbReference type="CDD" id="cd02440">
    <property type="entry name" value="AdoMet_MTases"/>
    <property type="match status" value="1"/>
</dbReference>
<dbReference type="InterPro" id="IPR030374">
    <property type="entry name" value="PABS"/>
</dbReference>
<dbReference type="OrthoDB" id="117774at2"/>
<feature type="active site" description="Proton acceptor" evidence="4">
    <location>
        <position position="174"/>
    </location>
</feature>
<dbReference type="RefSeq" id="WP_141354478.1">
    <property type="nucleotide sequence ID" value="NZ_BJNV01000075.1"/>
</dbReference>
<evidence type="ECO:0000313" key="6">
    <source>
        <dbReference type="EMBL" id="GEC97303.1"/>
    </source>
</evidence>
<accession>A0A4Y4D145</accession>
<dbReference type="PANTHER" id="PTHR43317">
    <property type="entry name" value="THERMOSPERMINE SYNTHASE ACAULIS5"/>
    <property type="match status" value="1"/>
</dbReference>
<feature type="domain" description="PABS" evidence="5">
    <location>
        <begin position="13"/>
        <end position="265"/>
    </location>
</feature>
<dbReference type="Gene3D" id="3.40.50.150">
    <property type="entry name" value="Vaccinia Virus protein VP39"/>
    <property type="match status" value="1"/>
</dbReference>
<dbReference type="GO" id="GO:0016740">
    <property type="term" value="F:transferase activity"/>
    <property type="evidence" value="ECO:0007669"/>
    <property type="project" value="UniProtKB-UniRule"/>
</dbReference>
<dbReference type="Pfam" id="PF01564">
    <property type="entry name" value="Spermine_synth"/>
    <property type="match status" value="1"/>
</dbReference>
<keyword evidence="2 4" id="KW-0808">Transferase</keyword>
<dbReference type="InterPro" id="IPR029063">
    <property type="entry name" value="SAM-dependent_MTases_sf"/>
</dbReference>
<dbReference type="PANTHER" id="PTHR43317:SF1">
    <property type="entry name" value="THERMOSPERMINE SYNTHASE ACAULIS5"/>
    <property type="match status" value="1"/>
</dbReference>
<gene>
    <name evidence="6" type="ORF">ZRA01_33760</name>
</gene>
<evidence type="ECO:0000256" key="2">
    <source>
        <dbReference type="ARBA" id="ARBA00022679"/>
    </source>
</evidence>